<dbReference type="Proteomes" id="UP000708208">
    <property type="component" value="Unassembled WGS sequence"/>
</dbReference>
<keyword evidence="2" id="KW-1185">Reference proteome</keyword>
<dbReference type="AlphaFoldDB" id="A0A8J2JZD7"/>
<sequence length="213" mass="24015">MLDFKNFKYFTNWKNYSTTCLLLLIISSVSSKVEPGFIYNFKTLSDGQCLTANAYDFHTEIGIFLGQVSTDPCDEGDKAQKWGVILWDKTETTTKLWLYPRKNGLNAITAIPYPDEPLPEKNLVEIIPYEITSGAFQIRSIELNQCVLSRGADNTISYEPCDSRIRAQLWVANFTSEEAVEKSISDRGIFGTVKDFVVYHGGSVISAIRGRKN</sequence>
<reference evidence="1" key="1">
    <citation type="submission" date="2021-06" db="EMBL/GenBank/DDBJ databases">
        <authorList>
            <person name="Hodson N. C."/>
            <person name="Mongue J. A."/>
            <person name="Jaron S. K."/>
        </authorList>
    </citation>
    <scope>NUCLEOTIDE SEQUENCE</scope>
</reference>
<evidence type="ECO:0000313" key="1">
    <source>
        <dbReference type="EMBL" id="CAG7726733.1"/>
    </source>
</evidence>
<proteinExistence type="predicted"/>
<organism evidence="1 2">
    <name type="scientific">Allacma fusca</name>
    <dbReference type="NCBI Taxonomy" id="39272"/>
    <lineage>
        <taxon>Eukaryota</taxon>
        <taxon>Metazoa</taxon>
        <taxon>Ecdysozoa</taxon>
        <taxon>Arthropoda</taxon>
        <taxon>Hexapoda</taxon>
        <taxon>Collembola</taxon>
        <taxon>Symphypleona</taxon>
        <taxon>Sminthuridae</taxon>
        <taxon>Allacma</taxon>
    </lineage>
</organism>
<gene>
    <name evidence="1" type="ORF">AFUS01_LOCUS15624</name>
</gene>
<comment type="caution">
    <text evidence="1">The sequence shown here is derived from an EMBL/GenBank/DDBJ whole genome shotgun (WGS) entry which is preliminary data.</text>
</comment>
<evidence type="ECO:0000313" key="2">
    <source>
        <dbReference type="Proteomes" id="UP000708208"/>
    </source>
</evidence>
<dbReference type="PROSITE" id="PS50231">
    <property type="entry name" value="RICIN_B_LECTIN"/>
    <property type="match status" value="1"/>
</dbReference>
<protein>
    <submittedName>
        <fullName evidence="1">Uncharacterized protein</fullName>
    </submittedName>
</protein>
<name>A0A8J2JZD7_9HEXA</name>
<dbReference type="EMBL" id="CAJVCH010139271">
    <property type="protein sequence ID" value="CAG7726733.1"/>
    <property type="molecule type" value="Genomic_DNA"/>
</dbReference>
<accession>A0A8J2JZD7</accession>